<organism evidence="4">
    <name type="scientific">Solibacter usitatus (strain Ellin6076)</name>
    <dbReference type="NCBI Taxonomy" id="234267"/>
    <lineage>
        <taxon>Bacteria</taxon>
        <taxon>Pseudomonadati</taxon>
        <taxon>Acidobacteriota</taxon>
        <taxon>Terriglobia</taxon>
        <taxon>Bryobacterales</taxon>
        <taxon>Solibacteraceae</taxon>
        <taxon>Candidatus Solibacter</taxon>
    </lineage>
</organism>
<evidence type="ECO:0000256" key="3">
    <source>
        <dbReference type="PROSITE-ProRule" id="PRU00339"/>
    </source>
</evidence>
<dbReference type="InParanoid" id="Q023J3"/>
<dbReference type="InterPro" id="IPR019734">
    <property type="entry name" value="TPR_rpt"/>
</dbReference>
<proteinExistence type="predicted"/>
<feature type="repeat" description="TPR" evidence="3">
    <location>
        <begin position="197"/>
        <end position="230"/>
    </location>
</feature>
<name>Q023J3_SOLUE</name>
<dbReference type="EMBL" id="CP000473">
    <property type="protein sequence ID" value="ABJ83847.1"/>
    <property type="molecule type" value="Genomic_DNA"/>
</dbReference>
<dbReference type="eggNOG" id="COG0457">
    <property type="taxonomic scope" value="Bacteria"/>
</dbReference>
<gene>
    <name evidence="4" type="ordered locus">Acid_2861</name>
</gene>
<feature type="repeat" description="TPR" evidence="3">
    <location>
        <begin position="48"/>
        <end position="81"/>
    </location>
</feature>
<dbReference type="PANTHER" id="PTHR45586:SF1">
    <property type="entry name" value="LIPOPOLYSACCHARIDE ASSEMBLY PROTEIN B"/>
    <property type="match status" value="1"/>
</dbReference>
<dbReference type="SMART" id="SM00028">
    <property type="entry name" value="TPR"/>
    <property type="match status" value="3"/>
</dbReference>
<keyword evidence="2 3" id="KW-0802">TPR repeat</keyword>
<dbReference type="InterPro" id="IPR051012">
    <property type="entry name" value="CellSynth/LPSAsmb/PSIAsmb"/>
</dbReference>
<evidence type="ECO:0000256" key="1">
    <source>
        <dbReference type="ARBA" id="ARBA00022737"/>
    </source>
</evidence>
<dbReference type="Gene3D" id="1.25.40.10">
    <property type="entry name" value="Tetratricopeptide repeat domain"/>
    <property type="match status" value="1"/>
</dbReference>
<protein>
    <submittedName>
        <fullName evidence="4">Tetratricopeptide TPR_2 repeat protein</fullName>
    </submittedName>
</protein>
<accession>Q023J3</accession>
<evidence type="ECO:0000256" key="2">
    <source>
        <dbReference type="ARBA" id="ARBA00022803"/>
    </source>
</evidence>
<dbReference type="InterPro" id="IPR011990">
    <property type="entry name" value="TPR-like_helical_dom_sf"/>
</dbReference>
<evidence type="ECO:0000313" key="4">
    <source>
        <dbReference type="EMBL" id="ABJ83847.1"/>
    </source>
</evidence>
<keyword evidence="1" id="KW-0677">Repeat</keyword>
<reference evidence="4" key="1">
    <citation type="submission" date="2006-10" db="EMBL/GenBank/DDBJ databases">
        <title>Complete sequence of Solibacter usitatus Ellin6076.</title>
        <authorList>
            <consortium name="US DOE Joint Genome Institute"/>
            <person name="Copeland A."/>
            <person name="Lucas S."/>
            <person name="Lapidus A."/>
            <person name="Barry K."/>
            <person name="Detter J.C."/>
            <person name="Glavina del Rio T."/>
            <person name="Hammon N."/>
            <person name="Israni S."/>
            <person name="Dalin E."/>
            <person name="Tice H."/>
            <person name="Pitluck S."/>
            <person name="Thompson L.S."/>
            <person name="Brettin T."/>
            <person name="Bruce D."/>
            <person name="Han C."/>
            <person name="Tapia R."/>
            <person name="Gilna P."/>
            <person name="Schmutz J."/>
            <person name="Larimer F."/>
            <person name="Land M."/>
            <person name="Hauser L."/>
            <person name="Kyrpides N."/>
            <person name="Mikhailova N."/>
            <person name="Janssen P.H."/>
            <person name="Kuske C.R."/>
            <person name="Richardson P."/>
        </authorList>
    </citation>
    <scope>NUCLEOTIDE SEQUENCE</scope>
    <source>
        <strain evidence="4">Ellin6076</strain>
    </source>
</reference>
<dbReference type="PANTHER" id="PTHR45586">
    <property type="entry name" value="TPR REPEAT-CONTAINING PROTEIN PA4667"/>
    <property type="match status" value="1"/>
</dbReference>
<dbReference type="AlphaFoldDB" id="Q023J3"/>
<sequence precursor="true">MKSWVVLISASVILSASGPDLERARKLYNLTEFEQSLQVLHSIPEKDGQVWELIGRNYYGEGDFKKATESLEKAVAAQPRSSETYLWLGRAYGRRAETSNPITAPGYASKARQNFERATQLNPDNLDAQSDLFEYYLEAPGFLGGGLEKARATADQMSRINPAEGHWALAKLAEKRKEYSSAEDQLRRAIEAAPHQVGRFIDLARLFTKQGRYQEADQSLAKAEQIAPNSPKLIFAKADLYIKSKRNLGVARELLKKYLSLALTPDDPSRSEAEKLLKQVQGS</sequence>
<dbReference type="KEGG" id="sus:Acid_2861"/>
<dbReference type="PROSITE" id="PS50005">
    <property type="entry name" value="TPR"/>
    <property type="match status" value="2"/>
</dbReference>
<dbReference type="STRING" id="234267.Acid_2861"/>
<dbReference type="Pfam" id="PF13432">
    <property type="entry name" value="TPR_16"/>
    <property type="match status" value="2"/>
</dbReference>
<dbReference type="HOGENOM" id="CLU_068881_0_0_0"/>
<dbReference type="SUPFAM" id="SSF48452">
    <property type="entry name" value="TPR-like"/>
    <property type="match status" value="1"/>
</dbReference>